<comment type="caution">
    <text evidence="10">The sequence shown here is derived from an EMBL/GenBank/DDBJ whole genome shotgun (WGS) entry which is preliminary data.</text>
</comment>
<dbReference type="EMBL" id="BJWL01000004">
    <property type="protein sequence ID" value="GFY85966.1"/>
    <property type="molecule type" value="Genomic_DNA"/>
</dbReference>
<dbReference type="Proteomes" id="UP000585474">
    <property type="component" value="Unassembled WGS sequence"/>
</dbReference>
<keyword evidence="11" id="KW-1185">Reference proteome</keyword>
<keyword evidence="8 9" id="KW-0339">Growth factor</keyword>
<proteinExistence type="inferred from homology"/>
<evidence type="ECO:0000256" key="9">
    <source>
        <dbReference type="RuleBase" id="RU368031"/>
    </source>
</evidence>
<evidence type="ECO:0000313" key="11">
    <source>
        <dbReference type="Proteomes" id="UP000585474"/>
    </source>
</evidence>
<dbReference type="GO" id="GO:0005576">
    <property type="term" value="C:extracellular region"/>
    <property type="evidence" value="ECO:0007669"/>
    <property type="project" value="UniProtKB-SubCell"/>
</dbReference>
<comment type="function">
    <text evidence="9">Promotes plant cell differentiation, organogenesis and somatic embryogenesis as well as cell proliferation.</text>
</comment>
<accession>A0A7J0EIE4</accession>
<sequence length="78" mass="8708">MAKFTTLFMIALLASLMLTYAAARPEPSMVEIQHAGVVDHEEGCEGVNKEECLLKKTLNAHVDYIYTQSSHIPHKHTP</sequence>
<comment type="subcellular location">
    <subcellularLocation>
        <location evidence="1 9">Secreted</location>
    </subcellularLocation>
</comment>
<dbReference type="GO" id="GO:0008283">
    <property type="term" value="P:cell population proliferation"/>
    <property type="evidence" value="ECO:0007669"/>
    <property type="project" value="UniProtKB-UniRule"/>
</dbReference>
<keyword evidence="7 9" id="KW-0221">Differentiation</keyword>
<evidence type="ECO:0000313" key="10">
    <source>
        <dbReference type="EMBL" id="GFY85966.1"/>
    </source>
</evidence>
<evidence type="ECO:0000256" key="6">
    <source>
        <dbReference type="ARBA" id="ARBA00022729"/>
    </source>
</evidence>
<comment type="PTM">
    <text evidence="9">Sulfation is important for activity and for the binding to a putative membrane receptor.</text>
</comment>
<feature type="signal peptide" evidence="9">
    <location>
        <begin position="1"/>
        <end position="23"/>
    </location>
</feature>
<keyword evidence="4 9" id="KW-0964">Secreted</keyword>
<dbReference type="OrthoDB" id="1858282at2759"/>
<comment type="similarity">
    <text evidence="2 9">Belongs to the phytosulfokine family.</text>
</comment>
<dbReference type="PANTHER" id="PTHR33285:SF55">
    <property type="entry name" value="PHYTOSULFOKINES 3"/>
    <property type="match status" value="1"/>
</dbReference>
<feature type="chain" id="PRO_5031608812" description="Phytosulfokine" evidence="9">
    <location>
        <begin position="24"/>
        <end position="78"/>
    </location>
</feature>
<gene>
    <name evidence="10" type="ORF">Acr_04g0007040</name>
</gene>
<name>A0A7J0EIE4_9ERIC</name>
<dbReference type="AlphaFoldDB" id="A0A7J0EIE4"/>
<evidence type="ECO:0000256" key="2">
    <source>
        <dbReference type="ARBA" id="ARBA00010781"/>
    </source>
</evidence>
<evidence type="ECO:0000256" key="1">
    <source>
        <dbReference type="ARBA" id="ARBA00004613"/>
    </source>
</evidence>
<evidence type="ECO:0000256" key="4">
    <source>
        <dbReference type="ARBA" id="ARBA00022525"/>
    </source>
</evidence>
<keyword evidence="3 9" id="KW-0217">Developmental protein</keyword>
<organism evidence="10 11">
    <name type="scientific">Actinidia rufa</name>
    <dbReference type="NCBI Taxonomy" id="165716"/>
    <lineage>
        <taxon>Eukaryota</taxon>
        <taxon>Viridiplantae</taxon>
        <taxon>Streptophyta</taxon>
        <taxon>Embryophyta</taxon>
        <taxon>Tracheophyta</taxon>
        <taxon>Spermatophyta</taxon>
        <taxon>Magnoliopsida</taxon>
        <taxon>eudicotyledons</taxon>
        <taxon>Gunneridae</taxon>
        <taxon>Pentapetalae</taxon>
        <taxon>asterids</taxon>
        <taxon>Ericales</taxon>
        <taxon>Actinidiaceae</taxon>
        <taxon>Actinidia</taxon>
    </lineage>
</organism>
<dbReference type="PANTHER" id="PTHR33285">
    <property type="entry name" value="PHYTOSULFOKINES 3"/>
    <property type="match status" value="1"/>
</dbReference>
<dbReference type="GO" id="GO:0008083">
    <property type="term" value="F:growth factor activity"/>
    <property type="evidence" value="ECO:0007669"/>
    <property type="project" value="UniProtKB-UniRule"/>
</dbReference>
<reference evidence="10 11" key="1">
    <citation type="submission" date="2019-07" db="EMBL/GenBank/DDBJ databases">
        <title>De Novo Assembly of kiwifruit Actinidia rufa.</title>
        <authorList>
            <person name="Sugita-Konishi S."/>
            <person name="Sato K."/>
            <person name="Mori E."/>
            <person name="Abe Y."/>
            <person name="Kisaki G."/>
            <person name="Hamano K."/>
            <person name="Suezawa K."/>
            <person name="Otani M."/>
            <person name="Fukuda T."/>
            <person name="Manabe T."/>
            <person name="Gomi K."/>
            <person name="Tabuchi M."/>
            <person name="Akimitsu K."/>
            <person name="Kataoka I."/>
        </authorList>
    </citation>
    <scope>NUCLEOTIDE SEQUENCE [LARGE SCALE GENOMIC DNA]</scope>
    <source>
        <strain evidence="11">cv. Fuchu</strain>
    </source>
</reference>
<dbReference type="GO" id="GO:0030154">
    <property type="term" value="P:cell differentiation"/>
    <property type="evidence" value="ECO:0007669"/>
    <property type="project" value="UniProtKB-UniRule"/>
</dbReference>
<dbReference type="InterPro" id="IPR009438">
    <property type="entry name" value="Phytosulfokine"/>
</dbReference>
<dbReference type="Pfam" id="PF06404">
    <property type="entry name" value="PSK"/>
    <property type="match status" value="1"/>
</dbReference>
<protein>
    <recommendedName>
        <fullName evidence="9">Phytosulfokine</fullName>
    </recommendedName>
    <component>
        <recommendedName>
            <fullName evidence="9">Phytosulfokine-alpha</fullName>
            <shortName evidence="9">PSK-alpha</shortName>
            <shortName evidence="9">Phytosulfokine-a</shortName>
        </recommendedName>
    </component>
    <component>
        <recommendedName>
            <fullName evidence="9">Phytosulfokine-beta</fullName>
            <shortName evidence="9">PSK-beta</shortName>
            <shortName evidence="9">Phytosulfokine-b</shortName>
        </recommendedName>
    </component>
</protein>
<comment type="PTM">
    <text evidence="9">PSK-alpha is produced by endopeptidase digestion. PSK-beta is produced from PSK-alpha by exopeptidase digestion.</text>
</comment>
<keyword evidence="6 9" id="KW-0732">Signal</keyword>
<evidence type="ECO:0000256" key="7">
    <source>
        <dbReference type="ARBA" id="ARBA00022782"/>
    </source>
</evidence>
<evidence type="ECO:0000256" key="8">
    <source>
        <dbReference type="ARBA" id="ARBA00023030"/>
    </source>
</evidence>
<keyword evidence="5 9" id="KW-0765">Sulfation</keyword>
<evidence type="ECO:0000256" key="3">
    <source>
        <dbReference type="ARBA" id="ARBA00022473"/>
    </source>
</evidence>
<evidence type="ECO:0000256" key="5">
    <source>
        <dbReference type="ARBA" id="ARBA00022641"/>
    </source>
</evidence>